<dbReference type="Proteomes" id="UP001060215">
    <property type="component" value="Chromosome 3"/>
</dbReference>
<name>A0ACC0IKV0_9ERIC</name>
<keyword evidence="2" id="KW-1185">Reference proteome</keyword>
<reference evidence="1 2" key="1">
    <citation type="journal article" date="2022" name="Plant J.">
        <title>Chromosome-level genome of Camellia lanceoleosa provides a valuable resource for understanding genome evolution and self-incompatibility.</title>
        <authorList>
            <person name="Gong W."/>
            <person name="Xiao S."/>
            <person name="Wang L."/>
            <person name="Liao Z."/>
            <person name="Chang Y."/>
            <person name="Mo W."/>
            <person name="Hu G."/>
            <person name="Li W."/>
            <person name="Zhao G."/>
            <person name="Zhu H."/>
            <person name="Hu X."/>
            <person name="Ji K."/>
            <person name="Xiang X."/>
            <person name="Song Q."/>
            <person name="Yuan D."/>
            <person name="Jin S."/>
            <person name="Zhang L."/>
        </authorList>
    </citation>
    <scope>NUCLEOTIDE SEQUENCE [LARGE SCALE GENOMIC DNA]</scope>
    <source>
        <strain evidence="1">SQ_2022a</strain>
    </source>
</reference>
<comment type="caution">
    <text evidence="1">The sequence shown here is derived from an EMBL/GenBank/DDBJ whole genome shotgun (WGS) entry which is preliminary data.</text>
</comment>
<evidence type="ECO:0000313" key="1">
    <source>
        <dbReference type="EMBL" id="KAI8024746.1"/>
    </source>
</evidence>
<dbReference type="EMBL" id="CM045760">
    <property type="protein sequence ID" value="KAI8024746.1"/>
    <property type="molecule type" value="Genomic_DNA"/>
</dbReference>
<protein>
    <submittedName>
        <fullName evidence="1">Uncharacterized protein</fullName>
    </submittedName>
</protein>
<evidence type="ECO:0000313" key="2">
    <source>
        <dbReference type="Proteomes" id="UP001060215"/>
    </source>
</evidence>
<gene>
    <name evidence="1" type="ORF">LOK49_LG02G02462</name>
</gene>
<organism evidence="1 2">
    <name type="scientific">Camellia lanceoleosa</name>
    <dbReference type="NCBI Taxonomy" id="1840588"/>
    <lineage>
        <taxon>Eukaryota</taxon>
        <taxon>Viridiplantae</taxon>
        <taxon>Streptophyta</taxon>
        <taxon>Embryophyta</taxon>
        <taxon>Tracheophyta</taxon>
        <taxon>Spermatophyta</taxon>
        <taxon>Magnoliopsida</taxon>
        <taxon>eudicotyledons</taxon>
        <taxon>Gunneridae</taxon>
        <taxon>Pentapetalae</taxon>
        <taxon>asterids</taxon>
        <taxon>Ericales</taxon>
        <taxon>Theaceae</taxon>
        <taxon>Camellia</taxon>
    </lineage>
</organism>
<sequence length="103" mass="11646">MPVSLGTPEMLYNYSYVSTCFTSIYAVQQLFKQVFTFALSVSFIVERILGVVGKALFRAHVEGQLKNKIMSKPELFVDPDLELSLVLLDQKECTRAAEHTRPT</sequence>
<accession>A0ACC0IKV0</accession>
<proteinExistence type="predicted"/>